<dbReference type="EMBL" id="DMVW01000107">
    <property type="protein sequence ID" value="HAR52402.1"/>
    <property type="molecule type" value="Genomic_DNA"/>
</dbReference>
<organism evidence="1 2">
    <name type="scientific">Roseovarius nubinhibens</name>
    <dbReference type="NCBI Taxonomy" id="314263"/>
    <lineage>
        <taxon>Bacteria</taxon>
        <taxon>Pseudomonadati</taxon>
        <taxon>Pseudomonadota</taxon>
        <taxon>Alphaproteobacteria</taxon>
        <taxon>Rhodobacterales</taxon>
        <taxon>Roseobacteraceae</taxon>
        <taxon>Roseovarius</taxon>
    </lineage>
</organism>
<reference evidence="1 2" key="1">
    <citation type="journal article" date="2018" name="Nat. Biotechnol.">
        <title>A standardized bacterial taxonomy based on genome phylogeny substantially revises the tree of life.</title>
        <authorList>
            <person name="Parks D.H."/>
            <person name="Chuvochina M."/>
            <person name="Waite D.W."/>
            <person name="Rinke C."/>
            <person name="Skarshewski A."/>
            <person name="Chaumeil P.A."/>
            <person name="Hugenholtz P."/>
        </authorList>
    </citation>
    <scope>NUCLEOTIDE SEQUENCE [LARGE SCALE GENOMIC DNA]</scope>
    <source>
        <strain evidence="1">UBA9169</strain>
    </source>
</reference>
<proteinExistence type="predicted"/>
<evidence type="ECO:0000313" key="1">
    <source>
        <dbReference type="EMBL" id="HAR52402.1"/>
    </source>
</evidence>
<sequence>MQQPEPSPIVACTISRDVRNFDLLIEDMETVMGEAWGDLGFHEALAFLNQPDAKALEFVAIAIDETDESNLEMISDIIRQAR</sequence>
<comment type="caution">
    <text evidence="1">The sequence shown here is derived from an EMBL/GenBank/DDBJ whole genome shotgun (WGS) entry which is preliminary data.</text>
</comment>
<feature type="non-terminal residue" evidence="1">
    <location>
        <position position="82"/>
    </location>
</feature>
<accession>A0A348WCZ0</accession>
<evidence type="ECO:0000313" key="2">
    <source>
        <dbReference type="Proteomes" id="UP000264719"/>
    </source>
</evidence>
<dbReference type="Proteomes" id="UP000264719">
    <property type="component" value="Unassembled WGS sequence"/>
</dbReference>
<dbReference type="AlphaFoldDB" id="A0A348WCZ0"/>
<protein>
    <submittedName>
        <fullName evidence="1">Pilus assembly protein CpaE</fullName>
    </submittedName>
</protein>
<name>A0A348WCZ0_9RHOB</name>
<gene>
    <name evidence="1" type="ORF">DCS45_11100</name>
</gene>